<proteinExistence type="predicted"/>
<evidence type="ECO:0000256" key="4">
    <source>
        <dbReference type="ARBA" id="ARBA00022982"/>
    </source>
</evidence>
<keyword evidence="5 6" id="KW-0408">Iron</keyword>
<feature type="binding site" description="covalent" evidence="7">
    <location>
        <position position="144"/>
    </location>
    <ligand>
        <name>heme c</name>
        <dbReference type="ChEBI" id="CHEBI:61717"/>
    </ligand>
</feature>
<reference evidence="9 10" key="1">
    <citation type="submission" date="2016-10" db="EMBL/GenBank/DDBJ databases">
        <authorList>
            <person name="de Groot N.N."/>
        </authorList>
    </citation>
    <scope>NUCLEOTIDE SEQUENCE [LARGE SCALE GENOMIC DNA]</scope>
    <source>
        <strain evidence="9 10">ATCC 700224</strain>
    </source>
</reference>
<comment type="PTM">
    <text evidence="7">Binds 1 heme group per subunit.</text>
</comment>
<dbReference type="GO" id="GO:0020037">
    <property type="term" value="F:heme binding"/>
    <property type="evidence" value="ECO:0007669"/>
    <property type="project" value="InterPro"/>
</dbReference>
<feature type="binding site" description="covalent" evidence="7">
    <location>
        <position position="141"/>
    </location>
    <ligand>
        <name>heme c</name>
        <dbReference type="ChEBI" id="CHEBI:61717"/>
    </ligand>
</feature>
<evidence type="ECO:0000256" key="3">
    <source>
        <dbReference type="ARBA" id="ARBA00022723"/>
    </source>
</evidence>
<feature type="binding site" description="axial binding residue" evidence="6">
    <location>
        <position position="145"/>
    </location>
    <ligand>
        <name>heme c</name>
        <dbReference type="ChEBI" id="CHEBI:61717"/>
    </ligand>
    <ligandPart>
        <name>Fe</name>
        <dbReference type="ChEBI" id="CHEBI:18248"/>
    </ligandPart>
</feature>
<dbReference type="Pfam" id="PF01322">
    <property type="entry name" value="Cytochrom_C_2"/>
    <property type="match status" value="1"/>
</dbReference>
<dbReference type="InterPro" id="IPR010980">
    <property type="entry name" value="Cyt_c/b562"/>
</dbReference>
<evidence type="ECO:0000313" key="9">
    <source>
        <dbReference type="EMBL" id="SDE36518.1"/>
    </source>
</evidence>
<dbReference type="STRING" id="69960.SAMN05421720_1068"/>
<gene>
    <name evidence="9" type="ORF">SAMN05421720_1068</name>
</gene>
<dbReference type="RefSeq" id="WP_176793539.1">
    <property type="nucleotide sequence ID" value="NZ_FNAP01000006.1"/>
</dbReference>
<evidence type="ECO:0000256" key="7">
    <source>
        <dbReference type="PIRSR" id="PIRSR000027-2"/>
    </source>
</evidence>
<evidence type="ECO:0000256" key="8">
    <source>
        <dbReference type="SAM" id="SignalP"/>
    </source>
</evidence>
<keyword evidence="3 6" id="KW-0479">Metal-binding</keyword>
<evidence type="ECO:0000256" key="6">
    <source>
        <dbReference type="PIRSR" id="PIRSR000027-1"/>
    </source>
</evidence>
<dbReference type="AlphaFoldDB" id="A0A1G7CAZ7"/>
<feature type="chain" id="PRO_5011706778" evidence="8">
    <location>
        <begin position="24"/>
        <end position="150"/>
    </location>
</feature>
<dbReference type="GO" id="GO:0042597">
    <property type="term" value="C:periplasmic space"/>
    <property type="evidence" value="ECO:0007669"/>
    <property type="project" value="InterPro"/>
</dbReference>
<dbReference type="SUPFAM" id="SSF47175">
    <property type="entry name" value="Cytochromes"/>
    <property type="match status" value="1"/>
</dbReference>
<dbReference type="GO" id="GO:0022900">
    <property type="term" value="P:electron transport chain"/>
    <property type="evidence" value="ECO:0007669"/>
    <property type="project" value="InterPro"/>
</dbReference>
<dbReference type="InterPro" id="IPR002321">
    <property type="entry name" value="Cyt_c_II"/>
</dbReference>
<evidence type="ECO:0000256" key="2">
    <source>
        <dbReference type="ARBA" id="ARBA00022617"/>
    </source>
</evidence>
<dbReference type="Proteomes" id="UP000199412">
    <property type="component" value="Unassembled WGS sequence"/>
</dbReference>
<keyword evidence="4" id="KW-0249">Electron transport</keyword>
<keyword evidence="8" id="KW-0732">Signal</keyword>
<dbReference type="PIRSF" id="PIRSF000027">
    <property type="entry name" value="Cytc_c_prime"/>
    <property type="match status" value="1"/>
</dbReference>
<dbReference type="InterPro" id="IPR012127">
    <property type="entry name" value="Cyt_c_prime"/>
</dbReference>
<dbReference type="GO" id="GO:0005506">
    <property type="term" value="F:iron ion binding"/>
    <property type="evidence" value="ECO:0007669"/>
    <property type="project" value="InterPro"/>
</dbReference>
<dbReference type="EMBL" id="FNAP01000006">
    <property type="protein sequence ID" value="SDE36518.1"/>
    <property type="molecule type" value="Genomic_DNA"/>
</dbReference>
<accession>A0A1G7CAZ7</accession>
<feature type="signal peptide" evidence="8">
    <location>
        <begin position="1"/>
        <end position="23"/>
    </location>
</feature>
<keyword evidence="10" id="KW-1185">Reference proteome</keyword>
<dbReference type="Gene3D" id="1.20.120.10">
    <property type="entry name" value="Cytochrome c/b562"/>
    <property type="match status" value="1"/>
</dbReference>
<organism evidence="9 10">
    <name type="scientific">Rhodospira trueperi</name>
    <dbReference type="NCBI Taxonomy" id="69960"/>
    <lineage>
        <taxon>Bacteria</taxon>
        <taxon>Pseudomonadati</taxon>
        <taxon>Pseudomonadota</taxon>
        <taxon>Alphaproteobacteria</taxon>
        <taxon>Rhodospirillales</taxon>
        <taxon>Rhodospirillaceae</taxon>
        <taxon>Rhodospira</taxon>
    </lineage>
</organism>
<dbReference type="GO" id="GO:0009055">
    <property type="term" value="F:electron transfer activity"/>
    <property type="evidence" value="ECO:0007669"/>
    <property type="project" value="InterPro"/>
</dbReference>
<dbReference type="InterPro" id="IPR015984">
    <property type="entry name" value="Cyt_c_prime_subgr"/>
</dbReference>
<keyword evidence="2 7" id="KW-0349">Heme</keyword>
<protein>
    <submittedName>
        <fullName evidence="9">Cytochrome c556</fullName>
    </submittedName>
</protein>
<dbReference type="PRINTS" id="PR00608">
    <property type="entry name" value="CYTCHROMECII"/>
</dbReference>
<keyword evidence="1" id="KW-0813">Transport</keyword>
<name>A0A1G7CAZ7_9PROT</name>
<evidence type="ECO:0000256" key="5">
    <source>
        <dbReference type="ARBA" id="ARBA00023004"/>
    </source>
</evidence>
<dbReference type="PROSITE" id="PS51009">
    <property type="entry name" value="CYTCII"/>
    <property type="match status" value="1"/>
</dbReference>
<sequence length="150" mass="15437">MRKTLTAAAALVAAGLTVQPALADDGEAAIEHRNDVMNVAGAAMGAIGCFMKGDCALPNEVLVRNAKAIAFAGEASVAAFETDTTDSMAETTALPAIWEKWDMFEGGLTAMTEAANELAVASAEGDRSAMGPAVQKLGGTCKECHDAFRE</sequence>
<evidence type="ECO:0000313" key="10">
    <source>
        <dbReference type="Proteomes" id="UP000199412"/>
    </source>
</evidence>
<evidence type="ECO:0000256" key="1">
    <source>
        <dbReference type="ARBA" id="ARBA00022448"/>
    </source>
</evidence>